<evidence type="ECO:0000256" key="1">
    <source>
        <dbReference type="ARBA" id="ARBA00010728"/>
    </source>
</evidence>
<reference evidence="10 11" key="1">
    <citation type="submission" date="2023-08" db="EMBL/GenBank/DDBJ databases">
        <title>A Necator americanus chromosomal reference genome.</title>
        <authorList>
            <person name="Ilik V."/>
            <person name="Petrzelkova K.J."/>
            <person name="Pardy F."/>
            <person name="Fuh T."/>
            <person name="Niatou-Singa F.S."/>
            <person name="Gouil Q."/>
            <person name="Baker L."/>
            <person name="Ritchie M.E."/>
            <person name="Jex A.R."/>
            <person name="Gazzola D."/>
            <person name="Li H."/>
            <person name="Toshio Fujiwara R."/>
            <person name="Zhan B."/>
            <person name="Aroian R.V."/>
            <person name="Pafco B."/>
            <person name="Schwarz E.M."/>
        </authorList>
    </citation>
    <scope>NUCLEOTIDE SEQUENCE [LARGE SCALE GENOMIC DNA]</scope>
    <source>
        <strain evidence="10 11">Aroian</strain>
        <tissue evidence="10">Whole animal</tissue>
    </source>
</reference>
<keyword evidence="11" id="KW-1185">Reference proteome</keyword>
<dbReference type="InterPro" id="IPR002314">
    <property type="entry name" value="aa-tRNA-synt_IIb"/>
</dbReference>
<accession>A0ABR1DJ35</accession>
<name>A0ABR1DJ35_NECAM</name>
<evidence type="ECO:0000256" key="5">
    <source>
        <dbReference type="ARBA" id="ARBA00022840"/>
    </source>
</evidence>
<evidence type="ECO:0000256" key="2">
    <source>
        <dbReference type="ARBA" id="ARBA00012840"/>
    </source>
</evidence>
<protein>
    <recommendedName>
        <fullName evidence="2">serine--tRNA ligase</fullName>
        <ecNumber evidence="2">6.1.1.11</ecNumber>
    </recommendedName>
    <alternativeName>
        <fullName evidence="7">Seryl-tRNA synthetase</fullName>
    </alternativeName>
</protein>
<proteinExistence type="inferred from homology"/>
<sequence>MKRLCTAVLAHRIVFPGRICLGLPQLRRSSTLRPELNFDFLLDDANFEAIKQNITERKGVGDINKIRTKWKELHSIMATKEKPSISEDELKRMWDELYEEALKIPNMSHPSAPKGGEENAKIITSWGKKRSGTCLTAEKLVQSWRTLFYPTDVSGERSYAFVGALANLERVVLDYVFDRVCVLGFKPVSVPDLVSKEVTEACGVSQRTQKDIQYSLQDEPDVALSGTAEMGISALLREKTFDEEQLPLRIVAMSRCFRPEISNLATEAKLYRVHEFTKVEMYVMCTPEQSEAEHDYLVQIQKGTFESFGLHCRQVEMPTEELGAPAARKIDIEAWMPGRQIYGEVSSASNCTDYQARRLGIRYKTKSGEKQFVHTCNGTAVASTRTLISILETFQKERKGLEDLPEVVRKRLKTQRPPPIRFQQAKPLS</sequence>
<dbReference type="PIRSF" id="PIRSF001529">
    <property type="entry name" value="Ser-tRNA-synth_IIa"/>
    <property type="match status" value="1"/>
</dbReference>
<dbReference type="SUPFAM" id="SSF55681">
    <property type="entry name" value="Class II aaRS and biotin synthetases"/>
    <property type="match status" value="1"/>
</dbReference>
<keyword evidence="3" id="KW-0436">Ligase</keyword>
<dbReference type="InterPro" id="IPR006195">
    <property type="entry name" value="aa-tRNA-synth_II"/>
</dbReference>
<dbReference type="PROSITE" id="PS50862">
    <property type="entry name" value="AA_TRNA_LIGASE_II"/>
    <property type="match status" value="1"/>
</dbReference>
<dbReference type="PANTHER" id="PTHR11778">
    <property type="entry name" value="SERYL-TRNA SYNTHETASE"/>
    <property type="match status" value="1"/>
</dbReference>
<evidence type="ECO:0000313" key="11">
    <source>
        <dbReference type="Proteomes" id="UP001303046"/>
    </source>
</evidence>
<organism evidence="10 11">
    <name type="scientific">Necator americanus</name>
    <name type="common">Human hookworm</name>
    <dbReference type="NCBI Taxonomy" id="51031"/>
    <lineage>
        <taxon>Eukaryota</taxon>
        <taxon>Metazoa</taxon>
        <taxon>Ecdysozoa</taxon>
        <taxon>Nematoda</taxon>
        <taxon>Chromadorea</taxon>
        <taxon>Rhabditida</taxon>
        <taxon>Rhabditina</taxon>
        <taxon>Rhabditomorpha</taxon>
        <taxon>Strongyloidea</taxon>
        <taxon>Ancylostomatidae</taxon>
        <taxon>Bunostominae</taxon>
        <taxon>Necator</taxon>
    </lineage>
</organism>
<evidence type="ECO:0000256" key="4">
    <source>
        <dbReference type="ARBA" id="ARBA00022741"/>
    </source>
</evidence>
<keyword evidence="4" id="KW-0547">Nucleotide-binding</keyword>
<dbReference type="Gene3D" id="3.30.930.10">
    <property type="entry name" value="Bira Bifunctional Protein, Domain 2"/>
    <property type="match status" value="1"/>
</dbReference>
<dbReference type="PRINTS" id="PR00981">
    <property type="entry name" value="TRNASYNTHSER"/>
</dbReference>
<feature type="domain" description="Aminoacyl-transfer RNA synthetases class-II family profile" evidence="9">
    <location>
        <begin position="167"/>
        <end position="405"/>
    </location>
</feature>
<keyword evidence="6" id="KW-0030">Aminoacyl-tRNA synthetase</keyword>
<evidence type="ECO:0000313" key="10">
    <source>
        <dbReference type="EMBL" id="KAK6750484.1"/>
    </source>
</evidence>
<dbReference type="InterPro" id="IPR045864">
    <property type="entry name" value="aa-tRNA-synth_II/BPL/LPL"/>
</dbReference>
<evidence type="ECO:0000259" key="9">
    <source>
        <dbReference type="PROSITE" id="PS50862"/>
    </source>
</evidence>
<keyword evidence="5" id="KW-0067">ATP-binding</keyword>
<evidence type="ECO:0000256" key="8">
    <source>
        <dbReference type="SAM" id="MobiDB-lite"/>
    </source>
</evidence>
<comment type="caution">
    <text evidence="10">The sequence shown here is derived from an EMBL/GenBank/DDBJ whole genome shotgun (WGS) entry which is preliminary data.</text>
</comment>
<feature type="region of interest" description="Disordered" evidence="8">
    <location>
        <begin position="409"/>
        <end position="429"/>
    </location>
</feature>
<evidence type="ECO:0000256" key="7">
    <source>
        <dbReference type="ARBA" id="ARBA00031113"/>
    </source>
</evidence>
<dbReference type="Pfam" id="PF00587">
    <property type="entry name" value="tRNA-synt_2b"/>
    <property type="match status" value="1"/>
</dbReference>
<dbReference type="EMBL" id="JAVFWL010000004">
    <property type="protein sequence ID" value="KAK6750484.1"/>
    <property type="molecule type" value="Genomic_DNA"/>
</dbReference>
<comment type="similarity">
    <text evidence="1">Belongs to the class-II aminoacyl-tRNA synthetase family. Type-1 seryl-tRNA synthetase subfamily.</text>
</comment>
<evidence type="ECO:0000256" key="3">
    <source>
        <dbReference type="ARBA" id="ARBA00022598"/>
    </source>
</evidence>
<evidence type="ECO:0000256" key="6">
    <source>
        <dbReference type="ARBA" id="ARBA00023146"/>
    </source>
</evidence>
<dbReference type="InterPro" id="IPR002317">
    <property type="entry name" value="Ser-tRNA-ligase_type_1"/>
</dbReference>
<gene>
    <name evidence="10" type="primary">Necator_chrIV.g15746</name>
    <name evidence="10" type="ORF">RB195_002451</name>
</gene>
<dbReference type="Proteomes" id="UP001303046">
    <property type="component" value="Unassembled WGS sequence"/>
</dbReference>
<dbReference type="EC" id="6.1.1.11" evidence="2"/>